<feature type="compositionally biased region" description="Polar residues" evidence="11">
    <location>
        <begin position="1506"/>
        <end position="1515"/>
    </location>
</feature>
<dbReference type="SMART" id="SM00312">
    <property type="entry name" value="PX"/>
    <property type="match status" value="1"/>
</dbReference>
<keyword evidence="6" id="KW-0442">Lipid degradation</keyword>
<dbReference type="InterPro" id="IPR015679">
    <property type="entry name" value="PLipase_D_fam"/>
</dbReference>
<dbReference type="Pfam" id="PF13091">
    <property type="entry name" value="PLDc_2"/>
    <property type="match status" value="1"/>
</dbReference>
<dbReference type="EC" id="3.1.4.4" evidence="3"/>
<feature type="region of interest" description="Disordered" evidence="11">
    <location>
        <begin position="1696"/>
        <end position="1872"/>
    </location>
</feature>
<dbReference type="GO" id="GO:0035091">
    <property type="term" value="F:phosphatidylinositol binding"/>
    <property type="evidence" value="ECO:0007669"/>
    <property type="project" value="InterPro"/>
</dbReference>
<feature type="compositionally biased region" description="Low complexity" evidence="11">
    <location>
        <begin position="1"/>
        <end position="22"/>
    </location>
</feature>
<dbReference type="RefSeq" id="XP_038786308.1">
    <property type="nucleotide sequence ID" value="XM_038930619.1"/>
</dbReference>
<feature type="compositionally biased region" description="Polar residues" evidence="11">
    <location>
        <begin position="267"/>
        <end position="296"/>
    </location>
</feature>
<dbReference type="InterPro" id="IPR036188">
    <property type="entry name" value="FAD/NAD-bd_sf"/>
</dbReference>
<feature type="compositionally biased region" description="Polar residues" evidence="11">
    <location>
        <begin position="144"/>
        <end position="164"/>
    </location>
</feature>
<dbReference type="Proteomes" id="UP000596902">
    <property type="component" value="Unassembled WGS sequence"/>
</dbReference>
<dbReference type="PANTHER" id="PTHR18896:SF76">
    <property type="entry name" value="PHOSPHOLIPASE"/>
    <property type="match status" value="1"/>
</dbReference>
<feature type="region of interest" description="Disordered" evidence="11">
    <location>
        <begin position="1354"/>
        <end position="1387"/>
    </location>
</feature>
<organism evidence="13 14">
    <name type="scientific">Alternaria burnsii</name>
    <dbReference type="NCBI Taxonomy" id="1187904"/>
    <lineage>
        <taxon>Eukaryota</taxon>
        <taxon>Fungi</taxon>
        <taxon>Dikarya</taxon>
        <taxon>Ascomycota</taxon>
        <taxon>Pezizomycotina</taxon>
        <taxon>Dothideomycetes</taxon>
        <taxon>Pleosporomycetidae</taxon>
        <taxon>Pleosporales</taxon>
        <taxon>Pleosporineae</taxon>
        <taxon>Pleosporaceae</taxon>
        <taxon>Alternaria</taxon>
        <taxon>Alternaria sect. Alternaria</taxon>
    </lineage>
</organism>
<feature type="region of interest" description="Disordered" evidence="11">
    <location>
        <begin position="1641"/>
        <end position="1676"/>
    </location>
</feature>
<comment type="catalytic activity">
    <reaction evidence="1">
        <text>a 1,2-diacyl-sn-glycero-3-phosphocholine + H2O = a 1,2-diacyl-sn-glycero-3-phosphate + choline + H(+)</text>
        <dbReference type="Rhea" id="RHEA:14445"/>
        <dbReference type="ChEBI" id="CHEBI:15354"/>
        <dbReference type="ChEBI" id="CHEBI:15377"/>
        <dbReference type="ChEBI" id="CHEBI:15378"/>
        <dbReference type="ChEBI" id="CHEBI:57643"/>
        <dbReference type="ChEBI" id="CHEBI:58608"/>
        <dbReference type="EC" id="3.1.4.4"/>
    </reaction>
</comment>
<feature type="compositionally biased region" description="Basic and acidic residues" evidence="11">
    <location>
        <begin position="310"/>
        <end position="327"/>
    </location>
</feature>
<dbReference type="InterPro" id="IPR025202">
    <property type="entry name" value="PLD-like_dom"/>
</dbReference>
<evidence type="ECO:0000313" key="13">
    <source>
        <dbReference type="EMBL" id="KAF7676067.1"/>
    </source>
</evidence>
<evidence type="ECO:0000256" key="1">
    <source>
        <dbReference type="ARBA" id="ARBA00000798"/>
    </source>
</evidence>
<feature type="compositionally biased region" description="Polar residues" evidence="11">
    <location>
        <begin position="1354"/>
        <end position="1377"/>
    </location>
</feature>
<evidence type="ECO:0000256" key="2">
    <source>
        <dbReference type="ARBA" id="ARBA00008664"/>
    </source>
</evidence>
<feature type="compositionally biased region" description="Acidic residues" evidence="11">
    <location>
        <begin position="580"/>
        <end position="589"/>
    </location>
</feature>
<feature type="compositionally biased region" description="Low complexity" evidence="11">
    <location>
        <begin position="619"/>
        <end position="630"/>
    </location>
</feature>
<keyword evidence="5" id="KW-0378">Hydrolase</keyword>
<evidence type="ECO:0000256" key="3">
    <source>
        <dbReference type="ARBA" id="ARBA00012027"/>
    </source>
</evidence>
<sequence>MAGSTSSSPMARSPRSRSPAVSGRTDDSGRLLPPLGAGQARNETQDIHNPAPSDGAPKIMRSAPTGSPLSTKEAGEFPFNAPTNANGASIPLGTAEAPLRATKPSSHISNGSSSSYYPPFAPMSRHPTEGELSDAPRERKSVQFARSATFTSDPPAANSRQQSWEVEDGEGKGKERSTQSSSLMGKLRALAAPIQGHGRSLSALTGSGQEGGSPHGQLSPTSELDEPRYDSEADADGESSAGEGALRRPRQKRRKSSRRWFDGEGEGTQTAPTTPKQSTGGFFSRDSPNMTPTSTRPGFLRRSTMDDIPENERQGYSEDEGRSRIAKESAWTRGLHSARGLSYGGLRRHDPNAEESEGQSRPTGNLRSLTTFRGAAGENGQPSPWRMRSERTSSLSAQKWKSIKNSLKLLGNRQKVERQIDHAKSAELMAELLAGAPAALFFASMFQRDEHGHRRIPVLLEQLKVTITDTDRPAKKEGDRHTALRIELEYGSGLTRMKWVVYRSVADFANLHLKFKVQEKQDAFRSRPANRMREIKDKAAKDGENEKEEEKEDPRTKLPRFPRSVLPYLRGLRGYGILDDEGEEEEEEVAVGGAASGPEGDASATERPNRPKRGKSSFLGRRQSSVSGSQAQGAVGALVARQGSFAGAAGQPLQAKQTHHDRQRKKLEQYLRGLMTYLIFRPDSNRLCKFLELSALGVRLAAEGGYHGKEGYMMIKSSKGVDNRKGWTKIAMMNRHWPKWFLVRHSYVVCVDSPEEMNVYDVFLVDADFHLDTKSARIRDKKARDLASEAKASATGHHQLKLVNAERKMKLLARNERMLHQFEESINFMSQNTLWSQRQRFDSFAPVRKKIYAQWLVDGRDYMWNVSRAISMARDVIYIHDWWLSPELYLRRPAAISQKWRLDRLLQRKAQEGVKIFVIMYRNIGAAIPIDSEYSKFSLLDLHPNIFVQRSPNQIRQNTFFWSHHEKICVIDHTVAFCGGVDLCFGRWDTPQHVVVDDKPTGFELDDTPKDADHCQLWPGKDYSNPRVQDFFALDKPYEEMYDRSRVPRMPWHDVGMQIVGQPARDLTRHFVQRWNYLLRQRKPSRPTPFLLPPPDFNPADIEALGLDGTCEVQILRSACAWSLGTPNKVEHSIMNAYVQMIATSEHFVYIENQFYISSGDVLGTKIENKINDAIVDRIKRAHANDEDWRACIMLPLMPGYQNTVDEQEGSSVRLIMTCQYHSICRGEGSIFGRLRAAGIEPEDYINFYALRSWGEIGPNKMLVTEQLYIHAKIMVVDDRVAIIGSANINERSMLGSRDSEIAAIIRDTELLDSYMGGQPYKVGKFPHTLRMRLMREHLGVDVDCISEEEMLSQMSDADSVGFQTESSGPGSPTAQRATEEKLEENHSKMQDELIQKAEKLHSFNHDFDWAQDHNPHLQSTKKPSADPRVQHNSAHMKDVRGEGADHMREAVETRPITTLARDSYIDEHGHEKLVTDVAAEGAAATPRKSATLKTRKRSGTTGTRNSAISTQTDGTGYAGLPPPKLPRMDTLKLGLTQLSQLPALPLLDDTDIGGPPALQRTVSQGSSSIINPFLSEMRRPIVTEDCMRDPINDTFFLDTWHQVAENNTKLFRQVFRCMPDNEVRTWKEYQEYAAFSERFTKSQGGDKSQMHKQQDAPGTTGPPGTGLTSKFTSGAGAVGKQVGALGEKLTERMTNNSDRVNGESIHSTTHHSSMGGVEQWANDQEKRVQSQSPPPPTTRGGLHVETASGSTLNEKLAPEPADDAVVSPMNPAPPEKTFTFPAPPPIPNDHTSHTDFATQNANGPPQTSHSMRDRSQRVTISEPPIHPSALPGNQSHNQNSSTPNRSNTKRSRRRATTKSSNRQFHATDADSMLDKEDAKRLLELVQGHIVLWPYDWLESLIAALFIATISSITALSQGSNDTYDYIAVGSGQGGGPLAVNLAKAGFKTLLLEAGDDESAEKRTQALVLSEVPIPANLGWSF</sequence>
<feature type="compositionally biased region" description="Polar residues" evidence="11">
    <location>
        <begin position="1696"/>
        <end position="1713"/>
    </location>
</feature>
<reference evidence="13" key="2">
    <citation type="submission" date="2020-08" db="EMBL/GenBank/DDBJ databases">
        <title>Draft Genome Sequence of Cumin Blight Pathogen Alternaria burnsii.</title>
        <authorList>
            <person name="Feng Z."/>
        </authorList>
    </citation>
    <scope>NUCLEOTIDE SEQUENCE</scope>
    <source>
        <strain evidence="13">CBS107.38</strain>
    </source>
</reference>
<dbReference type="InterPro" id="IPR001736">
    <property type="entry name" value="PLipase_D/transphosphatidylase"/>
</dbReference>
<dbReference type="GO" id="GO:0009395">
    <property type="term" value="P:phospholipid catabolic process"/>
    <property type="evidence" value="ECO:0007669"/>
    <property type="project" value="TreeGrafter"/>
</dbReference>
<evidence type="ECO:0000256" key="5">
    <source>
        <dbReference type="ARBA" id="ARBA00022801"/>
    </source>
</evidence>
<keyword evidence="14" id="KW-1185">Reference proteome</keyword>
<evidence type="ECO:0000256" key="4">
    <source>
        <dbReference type="ARBA" id="ARBA00022737"/>
    </source>
</evidence>
<dbReference type="Gene3D" id="3.50.50.60">
    <property type="entry name" value="FAD/NAD(P)-binding domain"/>
    <property type="match status" value="1"/>
</dbReference>
<evidence type="ECO:0000256" key="9">
    <source>
        <dbReference type="ARBA" id="ARBA00074658"/>
    </source>
</evidence>
<dbReference type="GeneID" id="62203797"/>
<dbReference type="Gene3D" id="3.30.870.10">
    <property type="entry name" value="Endonuclease Chain A"/>
    <property type="match status" value="2"/>
</dbReference>
<gene>
    <name evidence="13" type="ORF">GT037_005572</name>
</gene>
<accession>A0A8H7B7L6</accession>
<dbReference type="InterPro" id="IPR001683">
    <property type="entry name" value="PX_dom"/>
</dbReference>
<name>A0A8H7B7L6_9PLEO</name>
<feature type="compositionally biased region" description="Polar residues" evidence="11">
    <location>
        <begin position="359"/>
        <end position="371"/>
    </location>
</feature>
<reference evidence="13" key="1">
    <citation type="submission" date="2020-01" db="EMBL/GenBank/DDBJ databases">
        <authorList>
            <person name="Feng Z.H.Z."/>
        </authorList>
    </citation>
    <scope>NUCLEOTIDE SEQUENCE</scope>
    <source>
        <strain evidence="13">CBS107.38</strain>
    </source>
</reference>
<dbReference type="CDD" id="cd09141">
    <property type="entry name" value="PLDc_vPLD1_2_yPLD_like_2"/>
    <property type="match status" value="1"/>
</dbReference>
<feature type="compositionally biased region" description="Basic and acidic residues" evidence="11">
    <location>
        <begin position="126"/>
        <end position="141"/>
    </location>
</feature>
<evidence type="ECO:0000256" key="8">
    <source>
        <dbReference type="ARBA" id="ARBA00042228"/>
    </source>
</evidence>
<feature type="compositionally biased region" description="Basic and acidic residues" evidence="11">
    <location>
        <begin position="1424"/>
        <end position="1433"/>
    </location>
</feature>
<evidence type="ECO:0000256" key="11">
    <source>
        <dbReference type="SAM" id="MobiDB-lite"/>
    </source>
</evidence>
<proteinExistence type="inferred from homology"/>
<feature type="region of interest" description="Disordered" evidence="11">
    <location>
        <begin position="522"/>
        <end position="560"/>
    </location>
</feature>
<dbReference type="CDD" id="cd01254">
    <property type="entry name" value="PH_PLD"/>
    <property type="match status" value="1"/>
</dbReference>
<dbReference type="GO" id="GO:0004630">
    <property type="term" value="F:phospholipase D activity"/>
    <property type="evidence" value="ECO:0007669"/>
    <property type="project" value="UniProtKB-EC"/>
</dbReference>
<feature type="domain" description="PLD phosphodiesterase" evidence="12">
    <location>
        <begin position="960"/>
        <end position="987"/>
    </location>
</feature>
<feature type="compositionally biased region" description="Basic residues" evidence="11">
    <location>
        <begin position="1848"/>
        <end position="1857"/>
    </location>
</feature>
<evidence type="ECO:0000256" key="10">
    <source>
        <dbReference type="ARBA" id="ARBA00079280"/>
    </source>
</evidence>
<feature type="compositionally biased region" description="Low complexity" evidence="11">
    <location>
        <begin position="105"/>
        <end position="115"/>
    </location>
</feature>
<feature type="compositionally biased region" description="Basic residues" evidence="11">
    <location>
        <begin position="247"/>
        <end position="258"/>
    </location>
</feature>
<feature type="region of interest" description="Disordered" evidence="11">
    <location>
        <begin position="1"/>
        <end position="390"/>
    </location>
</feature>
<comment type="similarity">
    <text evidence="2">Belongs to the phospholipase D family.</text>
</comment>
<keyword evidence="4" id="KW-0677">Repeat</keyword>
<feature type="region of interest" description="Disordered" evidence="11">
    <location>
        <begin position="1482"/>
        <end position="1526"/>
    </location>
</feature>
<feature type="region of interest" description="Disordered" evidence="11">
    <location>
        <begin position="1411"/>
        <end position="1433"/>
    </location>
</feature>
<protein>
    <recommendedName>
        <fullName evidence="9">Phospholipase D1</fullName>
        <ecNumber evidence="3">3.1.4.4</ecNumber>
    </recommendedName>
    <alternativeName>
        <fullName evidence="8">Choline phosphatase 1</fullName>
    </alternativeName>
    <alternativeName>
        <fullName evidence="10">Phosphatidylcholine-hydrolyzing phospholipase D1</fullName>
    </alternativeName>
</protein>
<feature type="compositionally biased region" description="Basic and acidic residues" evidence="11">
    <location>
        <begin position="522"/>
        <end position="544"/>
    </location>
</feature>
<dbReference type="EMBL" id="JAAABM010000007">
    <property type="protein sequence ID" value="KAF7676067.1"/>
    <property type="molecule type" value="Genomic_DNA"/>
</dbReference>
<dbReference type="Pfam" id="PF00614">
    <property type="entry name" value="PLDc"/>
    <property type="match status" value="1"/>
</dbReference>
<feature type="compositionally biased region" description="Low complexity" evidence="11">
    <location>
        <begin position="590"/>
        <end position="600"/>
    </location>
</feature>
<keyword evidence="7" id="KW-0443">Lipid metabolism</keyword>
<feature type="compositionally biased region" description="Polar residues" evidence="11">
    <location>
        <begin position="1795"/>
        <end position="1810"/>
    </location>
</feature>
<feature type="compositionally biased region" description="Basic and acidic residues" evidence="11">
    <location>
        <begin position="1378"/>
        <end position="1387"/>
    </location>
</feature>
<dbReference type="CDD" id="cd09138">
    <property type="entry name" value="PLDc_vPLD1_2_yPLD_like_1"/>
    <property type="match status" value="1"/>
</dbReference>
<dbReference type="SMART" id="SM00155">
    <property type="entry name" value="PLDc"/>
    <property type="match status" value="2"/>
</dbReference>
<evidence type="ECO:0000256" key="6">
    <source>
        <dbReference type="ARBA" id="ARBA00022963"/>
    </source>
</evidence>
<dbReference type="SUPFAM" id="SSF56024">
    <property type="entry name" value="Phospholipase D/nuclease"/>
    <property type="match status" value="2"/>
</dbReference>
<evidence type="ECO:0000259" key="12">
    <source>
        <dbReference type="PROSITE" id="PS50035"/>
    </source>
</evidence>
<evidence type="ECO:0000313" key="14">
    <source>
        <dbReference type="Proteomes" id="UP000596902"/>
    </source>
</evidence>
<dbReference type="PROSITE" id="PS50035">
    <property type="entry name" value="PLD"/>
    <property type="match status" value="2"/>
</dbReference>
<evidence type="ECO:0000256" key="7">
    <source>
        <dbReference type="ARBA" id="ARBA00023098"/>
    </source>
</evidence>
<feature type="domain" description="PLD phosphodiesterase" evidence="12">
    <location>
        <begin position="1266"/>
        <end position="1293"/>
    </location>
</feature>
<dbReference type="FunFam" id="3.30.870.10:FF:000011">
    <property type="entry name" value="Phospholipase"/>
    <property type="match status" value="1"/>
</dbReference>
<feature type="region of interest" description="Disordered" evidence="11">
    <location>
        <begin position="580"/>
        <end position="630"/>
    </location>
</feature>
<comment type="caution">
    <text evidence="13">The sequence shown here is derived from an EMBL/GenBank/DDBJ whole genome shotgun (WGS) entry which is preliminary data.</text>
</comment>
<dbReference type="PANTHER" id="PTHR18896">
    <property type="entry name" value="PHOSPHOLIPASE D"/>
    <property type="match status" value="1"/>
</dbReference>
<dbReference type="SUPFAM" id="SSF51905">
    <property type="entry name" value="FAD/NAD(P)-binding domain"/>
    <property type="match status" value="1"/>
</dbReference>